<dbReference type="Proteomes" id="UP000509222">
    <property type="component" value="Chromosome"/>
</dbReference>
<proteinExistence type="predicted"/>
<dbReference type="RefSeq" id="WP_036805056.1">
    <property type="nucleotide sequence ID" value="NZ_CP051177.1"/>
</dbReference>
<reference evidence="1 2" key="1">
    <citation type="submission" date="2020-04" db="EMBL/GenBank/DDBJ databases">
        <authorList>
            <person name="Pajer P."/>
            <person name="Broz P."/>
        </authorList>
    </citation>
    <scope>NUCLEOTIDE SEQUENCE [LARGE SCALE GENOMIC DNA]</scope>
    <source>
        <strain evidence="2">NRL-ATB46093</strain>
    </source>
</reference>
<protein>
    <submittedName>
        <fullName evidence="1">Uncharacterized protein</fullName>
    </submittedName>
</protein>
<sequence>MQYFIDHKRKRIHQRQYAGDRCGFMKTPVEKREFTDSLAYIGRLEEKSEYLKCPHCRTVQMAID</sequence>
<organism evidence="1 2">
    <name type="scientific">Planococcus glaciei</name>
    <dbReference type="NCBI Taxonomy" id="459472"/>
    <lineage>
        <taxon>Bacteria</taxon>
        <taxon>Bacillati</taxon>
        <taxon>Bacillota</taxon>
        <taxon>Bacilli</taxon>
        <taxon>Bacillales</taxon>
        <taxon>Caryophanaceae</taxon>
        <taxon>Planococcus</taxon>
    </lineage>
</organism>
<dbReference type="EMBL" id="CP051177">
    <property type="protein sequence ID" value="QKX49897.1"/>
    <property type="molecule type" value="Genomic_DNA"/>
</dbReference>
<gene>
    <name evidence="1" type="ORF">HF394_04440</name>
</gene>
<keyword evidence="2" id="KW-1185">Reference proteome</keyword>
<accession>A0A1G7WBW0</accession>
<reference evidence="2" key="2">
    <citation type="submission" date="2020-06" db="EMBL/GenBank/DDBJ databases">
        <title>Isolation of Planomicrobium glaciei.</title>
        <authorList>
            <person name="Malisova L."/>
            <person name="Safrankova R."/>
            <person name="Jakubu V."/>
            <person name="Spanelova P."/>
        </authorList>
    </citation>
    <scope>NUCLEOTIDE SEQUENCE [LARGE SCALE GENOMIC DNA]</scope>
    <source>
        <strain evidence="2">NRL-ATB46093</strain>
    </source>
</reference>
<name>A0A1G7WBW0_9BACL</name>
<dbReference type="STRING" id="459472.SAMN04487975_101209"/>
<dbReference type="AlphaFoldDB" id="A0A1G7WBW0"/>
<evidence type="ECO:0000313" key="1">
    <source>
        <dbReference type="EMBL" id="QKX49897.1"/>
    </source>
</evidence>
<evidence type="ECO:0000313" key="2">
    <source>
        <dbReference type="Proteomes" id="UP000509222"/>
    </source>
</evidence>